<feature type="transmembrane region" description="Helical" evidence="1">
    <location>
        <begin position="78"/>
        <end position="96"/>
    </location>
</feature>
<keyword evidence="4" id="KW-1185">Reference proteome</keyword>
<reference evidence="3 4" key="1">
    <citation type="submission" date="2021-05" db="EMBL/GenBank/DDBJ databases">
        <title>Phylogenetic classification of ten novel species belonging to the genus Bifidobacterium comprising B. colchicus sp. nov., B. abeli sp. nov., B. bicoloris sp. nov., B. guerezis sp. nov., B. rosaliae sp. nov., B. santillanensis sp. nov., B. argentati sp. nov., B. amazzoni sp. nov., B. pluviali sp. nov., and B. pinnaculum sp. nov.</title>
        <authorList>
            <person name="Lugli G.A."/>
            <person name="Ruiz Garcia L."/>
            <person name="Margolles A."/>
            <person name="Ventura M."/>
        </authorList>
    </citation>
    <scope>NUCLEOTIDE SEQUENCE [LARGE SCALE GENOMIC DNA]</scope>
    <source>
        <strain evidence="3 4">6T3</strain>
    </source>
</reference>
<accession>A0ABS6W977</accession>
<feature type="domain" description="Heparan-alpha-glucosaminide N-acetyltransferase catalytic" evidence="2">
    <location>
        <begin position="7"/>
        <end position="237"/>
    </location>
</feature>
<dbReference type="Pfam" id="PF07786">
    <property type="entry name" value="HGSNAT_cat"/>
    <property type="match status" value="1"/>
</dbReference>
<evidence type="ECO:0000256" key="1">
    <source>
        <dbReference type="SAM" id="Phobius"/>
    </source>
</evidence>
<dbReference type="InterPro" id="IPR012429">
    <property type="entry name" value="HGSNAT_cat"/>
</dbReference>
<feature type="transmembrane region" description="Helical" evidence="1">
    <location>
        <begin position="230"/>
        <end position="255"/>
    </location>
</feature>
<gene>
    <name evidence="3" type="ORF">KIH73_06690</name>
</gene>
<proteinExistence type="predicted"/>
<name>A0ABS6W977_9BIFI</name>
<dbReference type="EMBL" id="JAHBBD010000013">
    <property type="protein sequence ID" value="MBW3083058.1"/>
    <property type="molecule type" value="Genomic_DNA"/>
</dbReference>
<dbReference type="RefSeq" id="WP_219081819.1">
    <property type="nucleotide sequence ID" value="NZ_JAHBBD010000013.1"/>
</dbReference>
<feature type="transmembrane region" description="Helical" evidence="1">
    <location>
        <begin position="102"/>
        <end position="118"/>
    </location>
</feature>
<evidence type="ECO:0000313" key="4">
    <source>
        <dbReference type="Proteomes" id="UP000812844"/>
    </source>
</evidence>
<keyword evidence="1" id="KW-0812">Transmembrane</keyword>
<comment type="caution">
    <text evidence="3">The sequence shown here is derived from an EMBL/GenBank/DDBJ whole genome shotgun (WGS) entry which is preliminary data.</text>
</comment>
<sequence length="257" mass="28592">MGERAGRYALIDTIRGLAIVNMVAFHFLYDVFMVYAVDPSWYARPAVHVWQQAICWTFILVSGFVWPWGSRGNLGRGVMLNVCGLVISGVTCLVMPSEAVWFGILNFIGCAVLLMIPLERALRRVPAAIGLVGSFALFEVFRDVQLGYLGIDGLFRLDLPSWLYDCRVLTPFGFPFDGFSSSDYFPILPWLFLYMCGYFLNRIFARIAVAQRAARHGIAPLSAIGRHGIWIYLAHQPVCMLACMALAQAGLLAALPV</sequence>
<protein>
    <submittedName>
        <fullName evidence="3">DUF1624 domain-containing protein</fullName>
    </submittedName>
</protein>
<keyword evidence="1" id="KW-1133">Transmembrane helix</keyword>
<evidence type="ECO:0000259" key="2">
    <source>
        <dbReference type="Pfam" id="PF07786"/>
    </source>
</evidence>
<evidence type="ECO:0000313" key="3">
    <source>
        <dbReference type="EMBL" id="MBW3083058.1"/>
    </source>
</evidence>
<organism evidence="3 4">
    <name type="scientific">Bifidobacterium phasiani</name>
    <dbReference type="NCBI Taxonomy" id="2834431"/>
    <lineage>
        <taxon>Bacteria</taxon>
        <taxon>Bacillati</taxon>
        <taxon>Actinomycetota</taxon>
        <taxon>Actinomycetes</taxon>
        <taxon>Bifidobacteriales</taxon>
        <taxon>Bifidobacteriaceae</taxon>
        <taxon>Bifidobacterium</taxon>
    </lineage>
</organism>
<keyword evidence="1" id="KW-0472">Membrane</keyword>
<feature type="transmembrane region" description="Helical" evidence="1">
    <location>
        <begin position="187"/>
        <end position="209"/>
    </location>
</feature>
<feature type="transmembrane region" description="Helical" evidence="1">
    <location>
        <begin position="125"/>
        <end position="141"/>
    </location>
</feature>
<feature type="transmembrane region" description="Helical" evidence="1">
    <location>
        <begin position="16"/>
        <end position="37"/>
    </location>
</feature>
<dbReference type="Proteomes" id="UP000812844">
    <property type="component" value="Unassembled WGS sequence"/>
</dbReference>
<feature type="transmembrane region" description="Helical" evidence="1">
    <location>
        <begin position="49"/>
        <end position="66"/>
    </location>
</feature>